<feature type="domain" description="HTH hxlR-type" evidence="1">
    <location>
        <begin position="19"/>
        <end position="94"/>
    </location>
</feature>
<dbReference type="InterPro" id="IPR036388">
    <property type="entry name" value="WH-like_DNA-bd_sf"/>
</dbReference>
<dbReference type="EMBL" id="BLPF01000004">
    <property type="protein sequence ID" value="GFJ84885.1"/>
    <property type="molecule type" value="Genomic_DNA"/>
</dbReference>
<evidence type="ECO:0000259" key="1">
    <source>
        <dbReference type="Pfam" id="PF01638"/>
    </source>
</evidence>
<name>A0A6V8KWD2_9ACTN</name>
<dbReference type="SUPFAM" id="SSF46785">
    <property type="entry name" value="Winged helix' DNA-binding domain"/>
    <property type="match status" value="1"/>
</dbReference>
<dbReference type="Proteomes" id="UP000482800">
    <property type="component" value="Unassembled WGS sequence"/>
</dbReference>
<evidence type="ECO:0000313" key="2">
    <source>
        <dbReference type="EMBL" id="GFJ84885.1"/>
    </source>
</evidence>
<organism evidence="2 3">
    <name type="scientific">Phytohabitans houttuyneae</name>
    <dbReference type="NCBI Taxonomy" id="1076126"/>
    <lineage>
        <taxon>Bacteria</taxon>
        <taxon>Bacillati</taxon>
        <taxon>Actinomycetota</taxon>
        <taxon>Actinomycetes</taxon>
        <taxon>Micromonosporales</taxon>
        <taxon>Micromonosporaceae</taxon>
    </lineage>
</organism>
<proteinExistence type="predicted"/>
<dbReference type="RefSeq" id="WP_246274520.1">
    <property type="nucleotide sequence ID" value="NZ_BAABGO010000035.1"/>
</dbReference>
<dbReference type="InterPro" id="IPR002577">
    <property type="entry name" value="HTH_HxlR"/>
</dbReference>
<gene>
    <name evidence="2" type="ORF">Phou_090650</name>
</gene>
<dbReference type="InterPro" id="IPR036390">
    <property type="entry name" value="WH_DNA-bd_sf"/>
</dbReference>
<reference evidence="2 3" key="2">
    <citation type="submission" date="2020-03" db="EMBL/GenBank/DDBJ databases">
        <authorList>
            <person name="Ichikawa N."/>
            <person name="Kimura A."/>
            <person name="Kitahashi Y."/>
            <person name="Uohara A."/>
        </authorList>
    </citation>
    <scope>NUCLEOTIDE SEQUENCE [LARGE SCALE GENOMIC DNA]</scope>
    <source>
        <strain evidence="2 3">NBRC 108639</strain>
    </source>
</reference>
<dbReference type="Gene3D" id="1.10.10.10">
    <property type="entry name" value="Winged helix-like DNA-binding domain superfamily/Winged helix DNA-binding domain"/>
    <property type="match status" value="1"/>
</dbReference>
<keyword evidence="3" id="KW-1185">Reference proteome</keyword>
<evidence type="ECO:0000313" key="3">
    <source>
        <dbReference type="Proteomes" id="UP000482800"/>
    </source>
</evidence>
<comment type="caution">
    <text evidence="2">The sequence shown here is derived from an EMBL/GenBank/DDBJ whole genome shotgun (WGS) entry which is preliminary data.</text>
</comment>
<accession>A0A6V8KWD2</accession>
<protein>
    <recommendedName>
        <fullName evidence="1">HTH hxlR-type domain-containing protein</fullName>
    </recommendedName>
</protein>
<dbReference type="Pfam" id="PF01638">
    <property type="entry name" value="HxlR"/>
    <property type="match status" value="1"/>
</dbReference>
<reference evidence="2 3" key="1">
    <citation type="submission" date="2020-03" db="EMBL/GenBank/DDBJ databases">
        <title>Whole genome shotgun sequence of Phytohabitans houttuyneae NBRC 108639.</title>
        <authorList>
            <person name="Komaki H."/>
            <person name="Tamura T."/>
        </authorList>
    </citation>
    <scope>NUCLEOTIDE SEQUENCE [LARGE SCALE GENOMIC DNA]</scope>
    <source>
        <strain evidence="2 3">NBRC 108639</strain>
    </source>
</reference>
<sequence length="103" mass="12497">MPEIWDELQAIYRRKRAQHVLFALERGPRRYTDIQTDVTMATGKALHSHTLSDTLKWLQEHDYIEHHQYDDNADYRLTTNGQDLVRILGEINRMYRRRRTRDD</sequence>
<dbReference type="AlphaFoldDB" id="A0A6V8KWD2"/>